<reference evidence="1 3" key="1">
    <citation type="submission" date="2008-03" db="EMBL/GenBank/DDBJ databases">
        <title>Annotation of Ixodes scapularis.</title>
        <authorList>
            <consortium name="Ixodes scapularis Genome Project Consortium"/>
            <person name="Caler E."/>
            <person name="Hannick L.I."/>
            <person name="Bidwell S."/>
            <person name="Joardar V."/>
            <person name="Thiagarajan M."/>
            <person name="Amedeo P."/>
            <person name="Galinsky K.J."/>
            <person name="Schobel S."/>
            <person name="Inman J."/>
            <person name="Hostetler J."/>
            <person name="Miller J."/>
            <person name="Hammond M."/>
            <person name="Megy K."/>
            <person name="Lawson D."/>
            <person name="Kodira C."/>
            <person name="Sutton G."/>
            <person name="Meyer J."/>
            <person name="Hill C.A."/>
            <person name="Birren B."/>
            <person name="Nene V."/>
            <person name="Collins F."/>
            <person name="Alarcon-Chaidez F."/>
            <person name="Wikel S."/>
            <person name="Strausberg R."/>
        </authorList>
    </citation>
    <scope>NUCLEOTIDE SEQUENCE [LARGE SCALE GENOMIC DNA]</scope>
    <source>
        <strain evidence="3">Wikel</strain>
        <strain evidence="1">Wikel colony</strain>
    </source>
</reference>
<dbReference type="PaxDb" id="6945-B7PCB0"/>
<dbReference type="EnsemblMetazoa" id="ISCW002546-RA">
    <property type="protein sequence ID" value="ISCW002546-PA"/>
    <property type="gene ID" value="ISCW002546"/>
</dbReference>
<gene>
    <name evidence="1" type="ORF">IscW_ISCW002546</name>
</gene>
<keyword evidence="3" id="KW-1185">Reference proteome</keyword>
<proteinExistence type="predicted"/>
<evidence type="ECO:0000313" key="3">
    <source>
        <dbReference type="Proteomes" id="UP000001555"/>
    </source>
</evidence>
<dbReference type="VEuPathDB" id="VectorBase:ISCW002546"/>
<dbReference type="EMBL" id="ABJB011107938">
    <property type="status" value="NOT_ANNOTATED_CDS"/>
    <property type="molecule type" value="Genomic_DNA"/>
</dbReference>
<dbReference type="EMBL" id="DS682648">
    <property type="protein sequence ID" value="EEC04232.1"/>
    <property type="molecule type" value="Genomic_DNA"/>
</dbReference>
<organism>
    <name type="scientific">Ixodes scapularis</name>
    <name type="common">Black-legged tick</name>
    <name type="synonym">Deer tick</name>
    <dbReference type="NCBI Taxonomy" id="6945"/>
    <lineage>
        <taxon>Eukaryota</taxon>
        <taxon>Metazoa</taxon>
        <taxon>Ecdysozoa</taxon>
        <taxon>Arthropoda</taxon>
        <taxon>Chelicerata</taxon>
        <taxon>Arachnida</taxon>
        <taxon>Acari</taxon>
        <taxon>Parasitiformes</taxon>
        <taxon>Ixodida</taxon>
        <taxon>Ixodoidea</taxon>
        <taxon>Ixodidae</taxon>
        <taxon>Ixodinae</taxon>
        <taxon>Ixodes</taxon>
    </lineage>
</organism>
<reference evidence="2" key="2">
    <citation type="submission" date="2020-05" db="UniProtKB">
        <authorList>
            <consortium name="EnsemblMetazoa"/>
        </authorList>
    </citation>
    <scope>IDENTIFICATION</scope>
    <source>
        <strain evidence="2">wikel</strain>
    </source>
</reference>
<sequence length="124" mass="13472">MTSPRSNVKMTSRQCLDEVTLANRQNEVVWGLDGAGSSACDVSRSLAESLEAVPGNERVVLLQHLGDVAADGVGPVALVCAYGLVVQVHQLREVRDHIQPERGRKREGTLTGRTFFQACSKLRT</sequence>
<protein>
    <submittedName>
        <fullName evidence="1 2">Uncharacterized protein</fullName>
    </submittedName>
</protein>
<dbReference type="InParanoid" id="B7PCB0"/>
<dbReference type="AlphaFoldDB" id="B7PCB0"/>
<accession>B7PCB0</accession>
<name>B7PCB0_IXOSC</name>
<dbReference type="VEuPathDB" id="VectorBase:ISCI002546"/>
<dbReference type="Proteomes" id="UP000001555">
    <property type="component" value="Unassembled WGS sequence"/>
</dbReference>
<evidence type="ECO:0000313" key="2">
    <source>
        <dbReference type="EnsemblMetazoa" id="ISCW002546-PA"/>
    </source>
</evidence>
<evidence type="ECO:0000313" key="1">
    <source>
        <dbReference type="EMBL" id="EEC04232.1"/>
    </source>
</evidence>
<dbReference type="HOGENOM" id="CLU_2006405_0_0_1"/>